<evidence type="ECO:0000313" key="2">
    <source>
        <dbReference type="Proteomes" id="UP000215002"/>
    </source>
</evidence>
<sequence length="329" mass="35039">MPTYEVLNARVKQKIATEADWISQEDAFGVIFEGEAAYVLAPDGSTPINFKIGDGTKKFSELPYFIAYYTNVTAQKVLSWINTTVNVSATSVFRANSLLTDIIIYNNSGSVIPLKIGTTDGGSEICSINIPNGANSIGRHYAFTDVETVYLTGITGLECSIFLLYIQMDESPAIPPSSAVSTKFPAGFVGIFEEITGLGLTYAAVWDFTTGLARLGFGYDNCVICGTNGTNVRGGAVSLPYKTGQTFGAKLGSALNQALLTVDNIAPFTVKTPIPAERYHTQSGGSDNPYGAAGPPVRTDLLESQSLGLGSPVSIQNYGIIDLWFKAIS</sequence>
<dbReference type="KEGG" id="muc:MuYL_2536"/>
<reference evidence="1 2" key="1">
    <citation type="submission" date="2017-08" db="EMBL/GenBank/DDBJ databases">
        <title>Complete genome sequence of Mucilaginibacter sp. strain BJC16-A31.</title>
        <authorList>
            <consortium name="Henan University of Science and Technology"/>
            <person name="You X."/>
        </authorList>
    </citation>
    <scope>NUCLEOTIDE SEQUENCE [LARGE SCALE GENOMIC DNA]</scope>
    <source>
        <strain evidence="1 2">BJC16-A31</strain>
    </source>
</reference>
<protein>
    <submittedName>
        <fullName evidence="1">Uncharacterized protein</fullName>
    </submittedName>
</protein>
<name>A0A223NX19_9SPHI</name>
<keyword evidence="2" id="KW-1185">Reference proteome</keyword>
<dbReference type="Proteomes" id="UP000215002">
    <property type="component" value="Chromosome"/>
</dbReference>
<dbReference type="OrthoDB" id="122379at117747"/>
<dbReference type="EMBL" id="CP022743">
    <property type="protein sequence ID" value="ASU34423.1"/>
    <property type="molecule type" value="Genomic_DNA"/>
</dbReference>
<proteinExistence type="predicted"/>
<gene>
    <name evidence="1" type="ORF">MuYL_2536</name>
</gene>
<organism evidence="1 2">
    <name type="scientific">Mucilaginibacter xinganensis</name>
    <dbReference type="NCBI Taxonomy" id="1234841"/>
    <lineage>
        <taxon>Bacteria</taxon>
        <taxon>Pseudomonadati</taxon>
        <taxon>Bacteroidota</taxon>
        <taxon>Sphingobacteriia</taxon>
        <taxon>Sphingobacteriales</taxon>
        <taxon>Sphingobacteriaceae</taxon>
        <taxon>Mucilaginibacter</taxon>
    </lineage>
</organism>
<dbReference type="AlphaFoldDB" id="A0A223NX19"/>
<evidence type="ECO:0000313" key="1">
    <source>
        <dbReference type="EMBL" id="ASU34423.1"/>
    </source>
</evidence>
<dbReference type="RefSeq" id="WP_094570782.1">
    <property type="nucleotide sequence ID" value="NZ_CP022743.1"/>
</dbReference>
<accession>A0A223NX19</accession>